<proteinExistence type="predicted"/>
<dbReference type="Proteomes" id="UP000292052">
    <property type="component" value="Unassembled WGS sequence"/>
</dbReference>
<protein>
    <submittedName>
        <fullName evidence="1">Uncharacterized protein</fullName>
    </submittedName>
</protein>
<keyword evidence="2" id="KW-1185">Reference proteome</keyword>
<sequence>MNRVYSSPSQIKKTAKLQKRIYCNIRLDLTEIPKNTIKLREKQIDEIKTSKKGKKKYCDIKFSPTQIRWIFSCFSSCCNSCSKSIGIRYSRLYTY</sequence>
<evidence type="ECO:0000313" key="2">
    <source>
        <dbReference type="Proteomes" id="UP000292052"/>
    </source>
</evidence>
<gene>
    <name evidence="1" type="ORF">BDFB_013324</name>
</gene>
<organism evidence="1 2">
    <name type="scientific">Asbolus verrucosus</name>
    <name type="common">Desert ironclad beetle</name>
    <dbReference type="NCBI Taxonomy" id="1661398"/>
    <lineage>
        <taxon>Eukaryota</taxon>
        <taxon>Metazoa</taxon>
        <taxon>Ecdysozoa</taxon>
        <taxon>Arthropoda</taxon>
        <taxon>Hexapoda</taxon>
        <taxon>Insecta</taxon>
        <taxon>Pterygota</taxon>
        <taxon>Neoptera</taxon>
        <taxon>Endopterygota</taxon>
        <taxon>Coleoptera</taxon>
        <taxon>Polyphaga</taxon>
        <taxon>Cucujiformia</taxon>
        <taxon>Tenebrionidae</taxon>
        <taxon>Pimeliinae</taxon>
        <taxon>Asbolus</taxon>
    </lineage>
</organism>
<evidence type="ECO:0000313" key="1">
    <source>
        <dbReference type="EMBL" id="RZC40934.1"/>
    </source>
</evidence>
<name>A0A482W719_ASBVE</name>
<reference evidence="1 2" key="1">
    <citation type="submission" date="2017-03" db="EMBL/GenBank/DDBJ databases">
        <title>Genome of the blue death feigning beetle - Asbolus verrucosus.</title>
        <authorList>
            <person name="Rider S.D."/>
        </authorList>
    </citation>
    <scope>NUCLEOTIDE SEQUENCE [LARGE SCALE GENOMIC DNA]</scope>
    <source>
        <strain evidence="1">Butters</strain>
        <tissue evidence="1">Head and leg muscle</tissue>
    </source>
</reference>
<dbReference type="EMBL" id="QDEB01021625">
    <property type="protein sequence ID" value="RZC40934.1"/>
    <property type="molecule type" value="Genomic_DNA"/>
</dbReference>
<comment type="caution">
    <text evidence="1">The sequence shown here is derived from an EMBL/GenBank/DDBJ whole genome shotgun (WGS) entry which is preliminary data.</text>
</comment>
<dbReference type="AlphaFoldDB" id="A0A482W719"/>
<accession>A0A482W719</accession>